<feature type="region of interest" description="Disordered" evidence="1">
    <location>
        <begin position="1"/>
        <end position="45"/>
    </location>
</feature>
<protein>
    <submittedName>
        <fullName evidence="2">Uncharacterized protein</fullName>
    </submittedName>
</protein>
<evidence type="ECO:0000313" key="2">
    <source>
        <dbReference type="EMBL" id="MDI3387779.1"/>
    </source>
</evidence>
<evidence type="ECO:0000256" key="1">
    <source>
        <dbReference type="SAM" id="MobiDB-lite"/>
    </source>
</evidence>
<reference evidence="2 3" key="1">
    <citation type="submission" date="2023-05" db="EMBL/GenBank/DDBJ databases">
        <title>Draft genome sequence of Streptomyces sp. B-S-A8 isolated from a cave soil in Thailand.</title>
        <authorList>
            <person name="Chamroensaksri N."/>
            <person name="Muangham S."/>
        </authorList>
    </citation>
    <scope>NUCLEOTIDE SEQUENCE [LARGE SCALE GENOMIC DNA]</scope>
    <source>
        <strain evidence="2 3">B-S-A8</strain>
    </source>
</reference>
<dbReference type="Proteomes" id="UP001224661">
    <property type="component" value="Unassembled WGS sequence"/>
</dbReference>
<evidence type="ECO:0000313" key="3">
    <source>
        <dbReference type="Proteomes" id="UP001224661"/>
    </source>
</evidence>
<accession>A0ABT6RTM9</accession>
<sequence>MTSTKAEQGHHDNTCVPSRVALGYAPRGRTRPLPRPGKVEAGCRL</sequence>
<dbReference type="EMBL" id="JASCIR010000012">
    <property type="protein sequence ID" value="MDI3387779.1"/>
    <property type="molecule type" value="Genomic_DNA"/>
</dbReference>
<proteinExistence type="predicted"/>
<gene>
    <name evidence="2" type="ORF">QIS99_16450</name>
</gene>
<dbReference type="RefSeq" id="WP_282514124.1">
    <property type="nucleotide sequence ID" value="NZ_JASCIR010000012.1"/>
</dbReference>
<organism evidence="2 3">
    <name type="scientific">Streptomyces solicavernae</name>
    <dbReference type="NCBI Taxonomy" id="3043614"/>
    <lineage>
        <taxon>Bacteria</taxon>
        <taxon>Bacillati</taxon>
        <taxon>Actinomycetota</taxon>
        <taxon>Actinomycetes</taxon>
        <taxon>Kitasatosporales</taxon>
        <taxon>Streptomycetaceae</taxon>
        <taxon>Streptomyces</taxon>
    </lineage>
</organism>
<keyword evidence="3" id="KW-1185">Reference proteome</keyword>
<comment type="caution">
    <text evidence="2">The sequence shown here is derived from an EMBL/GenBank/DDBJ whole genome shotgun (WGS) entry which is preliminary data.</text>
</comment>
<name>A0ABT6RTM9_9ACTN</name>